<feature type="coiled-coil region" evidence="3">
    <location>
        <begin position="380"/>
        <end position="540"/>
    </location>
</feature>
<keyword evidence="2 3" id="KW-0175">Coiled coil</keyword>
<dbReference type="AlphaFoldDB" id="A0ABD2APK9"/>
<evidence type="ECO:0000256" key="2">
    <source>
        <dbReference type="ARBA" id="ARBA00023054"/>
    </source>
</evidence>
<organism evidence="4 5">
    <name type="scientific">Vespula squamosa</name>
    <name type="common">Southern yellow jacket</name>
    <name type="synonym">Wasp</name>
    <dbReference type="NCBI Taxonomy" id="30214"/>
    <lineage>
        <taxon>Eukaryota</taxon>
        <taxon>Metazoa</taxon>
        <taxon>Ecdysozoa</taxon>
        <taxon>Arthropoda</taxon>
        <taxon>Hexapoda</taxon>
        <taxon>Insecta</taxon>
        <taxon>Pterygota</taxon>
        <taxon>Neoptera</taxon>
        <taxon>Endopterygota</taxon>
        <taxon>Hymenoptera</taxon>
        <taxon>Apocrita</taxon>
        <taxon>Aculeata</taxon>
        <taxon>Vespoidea</taxon>
        <taxon>Vespidae</taxon>
        <taxon>Vespinae</taxon>
        <taxon>Vespula</taxon>
    </lineage>
</organism>
<evidence type="ECO:0000313" key="5">
    <source>
        <dbReference type="Proteomes" id="UP001607302"/>
    </source>
</evidence>
<dbReference type="FunFam" id="1.20.5.170:FF:000001">
    <property type="entry name" value="Tropomyosin alpha-1 chain isoform 1"/>
    <property type="match status" value="1"/>
</dbReference>
<evidence type="ECO:0000313" key="4">
    <source>
        <dbReference type="EMBL" id="KAL2722445.1"/>
    </source>
</evidence>
<dbReference type="PANTHER" id="PTHR19269">
    <property type="entry name" value="TROPOMYOSIN"/>
    <property type="match status" value="1"/>
</dbReference>
<dbReference type="Pfam" id="PF00261">
    <property type="entry name" value="Tropomyosin"/>
    <property type="match status" value="2"/>
</dbReference>
<dbReference type="Gene3D" id="1.20.5.170">
    <property type="match status" value="3"/>
</dbReference>
<keyword evidence="5" id="KW-1185">Reference proteome</keyword>
<dbReference type="Proteomes" id="UP001607302">
    <property type="component" value="Unassembled WGS sequence"/>
</dbReference>
<dbReference type="InterPro" id="IPR000533">
    <property type="entry name" value="Tropomyosin"/>
</dbReference>
<dbReference type="Gene3D" id="1.20.5.340">
    <property type="match status" value="2"/>
</dbReference>
<dbReference type="PRINTS" id="PR00194">
    <property type="entry name" value="TROPOMYOSIN"/>
</dbReference>
<dbReference type="FunFam" id="1.20.5.340:FF:000001">
    <property type="entry name" value="Tropomyosin alpha-1 chain isoform 2"/>
    <property type="match status" value="2"/>
</dbReference>
<feature type="coiled-coil region" evidence="3">
    <location>
        <begin position="1"/>
        <end position="63"/>
    </location>
</feature>
<protein>
    <submittedName>
        <fullName evidence="4">Tropomyosin-2-like</fullName>
    </submittedName>
</protein>
<feature type="coiled-coil region" evidence="3">
    <location>
        <begin position="113"/>
        <end position="344"/>
    </location>
</feature>
<accession>A0ABD2APK9</accession>
<name>A0ABD2APK9_VESSQ</name>
<proteinExistence type="inferred from homology"/>
<evidence type="ECO:0000256" key="1">
    <source>
        <dbReference type="ARBA" id="ARBA00009036"/>
    </source>
</evidence>
<dbReference type="EMBL" id="JAUDFV010000141">
    <property type="protein sequence ID" value="KAL2722445.1"/>
    <property type="molecule type" value="Genomic_DNA"/>
</dbReference>
<comment type="caution">
    <text evidence="4">The sequence shown here is derived from an EMBL/GenBank/DDBJ whole genome shotgun (WGS) entry which is preliminary data.</text>
</comment>
<comment type="similarity">
    <text evidence="1">Belongs to the tropomyosin family.</text>
</comment>
<gene>
    <name evidence="4" type="ORF">V1478_009308</name>
</gene>
<evidence type="ECO:0000256" key="3">
    <source>
        <dbReference type="SAM" id="Coils"/>
    </source>
</evidence>
<reference evidence="4 5" key="1">
    <citation type="journal article" date="2024" name="Ann. Entomol. Soc. Am.">
        <title>Genomic analyses of the southern and eastern yellowjacket wasps (Hymenoptera: Vespidae) reveal evolutionary signatures of social life.</title>
        <authorList>
            <person name="Catto M.A."/>
            <person name="Caine P.B."/>
            <person name="Orr S.E."/>
            <person name="Hunt B.G."/>
            <person name="Goodisman M.A.D."/>
        </authorList>
    </citation>
    <scope>NUCLEOTIDE SEQUENCE [LARGE SCALE GENOMIC DNA]</scope>
    <source>
        <strain evidence="4">233</strain>
        <tissue evidence="4">Head and thorax</tissue>
    </source>
</reference>
<dbReference type="SUPFAM" id="SSF57997">
    <property type="entry name" value="Tropomyosin"/>
    <property type="match status" value="2"/>
</dbReference>
<sequence>MEAIKKKIAALKMEMDAANEKVELNENKAKQENMRADKLNDDLRDLQKRLVQLERDYGITKTQLEQSTADLEQCEKSWSRAEQDRTSLTKKVQEIEASLTKKEELRLTAQTKLARATELADDAQRMCKVLEDRSRLDEERTQKLMAELKDARLIAEDADAKSDEISRKLQFVEEELEGAEERVKTSEAETFVGFNRKIVEREDELFIVQNIVKSLEVSEEKANQRVEEFKVQLKSLKKKLKEAEKRAILAERTVKLLLKEVDTKEDELREEKEKYKAVCDDMDATFAEMTDIDRTMNAIKKRLQTLKVEKDLAIDKADMCDQQAKEANLREEKLRDGVRELAKKLIQMEHDLQVSKTHLRKSIKSLEQKERIYIVTQSELAILNRKMQQCSENLEKSEERRLVAQVKLTQAMETAEDAKRICKVLENRSKLDEERMDQLTAQLKEARLIAEDADNKSDEISRKLTFVEDELEAAEERVKSSEAKIVEREDELFIVGNILKSLEVSEEKANRRVETFKAQSKELKVKLKSAEKRAIIAEQAVKVFVKELDSREDYLFNEKEKYRYMCNDMDSTFAELTGF</sequence>